<evidence type="ECO:0000256" key="2">
    <source>
        <dbReference type="ARBA" id="ARBA00005194"/>
    </source>
</evidence>
<sequence>MDSEKINQLIKLLNENNLSEIEFTEGEQSIRIQRQLTQASSSQPAAAIVPSGSQAKDNTQKLPESGHQVRSPMVGTVYLAPNPAADPFVALGQTVKVGDVLCIVEAMKMMNQIEADKAGIIKKRLVENGTPVEFNQPLFIIE</sequence>
<comment type="function">
    <text evidence="1 9">This protein is a component of the acetyl coenzyme A carboxylase complex; first, biotin carboxylase catalyzes the carboxylation of the carrier protein and then the transcarboxylase transfers the carboxyl group to form malonyl-CoA.</text>
</comment>
<name>A0A2Z5UV34_9COXI</name>
<dbReference type="PANTHER" id="PTHR45266:SF3">
    <property type="entry name" value="OXALOACETATE DECARBOXYLASE ALPHA CHAIN"/>
    <property type="match status" value="1"/>
</dbReference>
<evidence type="ECO:0000256" key="10">
    <source>
        <dbReference type="SAM" id="MobiDB-lite"/>
    </source>
</evidence>
<evidence type="ECO:0000256" key="9">
    <source>
        <dbReference type="RuleBase" id="RU364072"/>
    </source>
</evidence>
<dbReference type="KEGG" id="rvi:RVIR1_09510"/>
<dbReference type="PANTHER" id="PTHR45266">
    <property type="entry name" value="OXALOACETATE DECARBOXYLASE ALPHA CHAIN"/>
    <property type="match status" value="1"/>
</dbReference>
<feature type="region of interest" description="Disordered" evidence="10">
    <location>
        <begin position="41"/>
        <end position="67"/>
    </location>
</feature>
<dbReference type="PROSITE" id="PS00188">
    <property type="entry name" value="BIOTIN"/>
    <property type="match status" value="1"/>
</dbReference>
<dbReference type="InterPro" id="IPR000089">
    <property type="entry name" value="Biotin_lipoyl"/>
</dbReference>
<reference evidence="12 13" key="1">
    <citation type="submission" date="2017-03" db="EMBL/GenBank/DDBJ databases">
        <title>The genome sequence of Candidatus Rickettsiella viridis.</title>
        <authorList>
            <person name="Nikoh N."/>
            <person name="Tsuchida T."/>
            <person name="Yamaguchi K."/>
            <person name="Maeda T."/>
            <person name="Shigenobu S."/>
            <person name="Fukatsu T."/>
        </authorList>
    </citation>
    <scope>NUCLEOTIDE SEQUENCE [LARGE SCALE GENOMIC DNA]</scope>
    <source>
        <strain evidence="12 13">Ap-RA04</strain>
    </source>
</reference>
<evidence type="ECO:0000256" key="5">
    <source>
        <dbReference type="ARBA" id="ARBA00022832"/>
    </source>
</evidence>
<dbReference type="RefSeq" id="WP_126322884.1">
    <property type="nucleotide sequence ID" value="NZ_AP018005.1"/>
</dbReference>
<gene>
    <name evidence="12" type="primary">accB</name>
    <name evidence="12" type="ORF">RVIR1_09510</name>
</gene>
<evidence type="ECO:0000256" key="8">
    <source>
        <dbReference type="ARBA" id="ARBA00023267"/>
    </source>
</evidence>
<evidence type="ECO:0000313" key="13">
    <source>
        <dbReference type="Proteomes" id="UP000282483"/>
    </source>
</evidence>
<keyword evidence="13" id="KW-1185">Reference proteome</keyword>
<dbReference type="EMBL" id="AP018005">
    <property type="protein sequence ID" value="BBB15429.1"/>
    <property type="molecule type" value="Genomic_DNA"/>
</dbReference>
<dbReference type="AlphaFoldDB" id="A0A2Z5UV34"/>
<comment type="pathway">
    <text evidence="2 9">Lipid metabolism; fatty acid biosynthesis.</text>
</comment>
<feature type="domain" description="Lipoyl-binding" evidence="11">
    <location>
        <begin position="66"/>
        <end position="142"/>
    </location>
</feature>
<dbReference type="Proteomes" id="UP000282483">
    <property type="component" value="Chromosome"/>
</dbReference>
<feature type="compositionally biased region" description="Polar residues" evidence="10">
    <location>
        <begin position="51"/>
        <end position="62"/>
    </location>
</feature>
<dbReference type="OrthoDB" id="9811735at2"/>
<evidence type="ECO:0000313" key="12">
    <source>
        <dbReference type="EMBL" id="BBB15429.1"/>
    </source>
</evidence>
<organism evidence="12 13">
    <name type="scientific">Candidatus Rickettsiella viridis</name>
    <dbReference type="NCBI Taxonomy" id="676208"/>
    <lineage>
        <taxon>Bacteria</taxon>
        <taxon>Pseudomonadati</taxon>
        <taxon>Pseudomonadota</taxon>
        <taxon>Gammaproteobacteria</taxon>
        <taxon>Legionellales</taxon>
        <taxon>Coxiellaceae</taxon>
        <taxon>Rickettsiella</taxon>
    </lineage>
</organism>
<dbReference type="UniPathway" id="UPA00094"/>
<evidence type="ECO:0000256" key="6">
    <source>
        <dbReference type="ARBA" id="ARBA00023098"/>
    </source>
</evidence>
<dbReference type="FunFam" id="2.40.50.100:FF:000003">
    <property type="entry name" value="Acetyl-CoA carboxylase biotin carboxyl carrier protein"/>
    <property type="match status" value="1"/>
</dbReference>
<keyword evidence="6 9" id="KW-0443">Lipid metabolism</keyword>
<evidence type="ECO:0000259" key="11">
    <source>
        <dbReference type="PROSITE" id="PS50968"/>
    </source>
</evidence>
<dbReference type="GO" id="GO:0003989">
    <property type="term" value="F:acetyl-CoA carboxylase activity"/>
    <property type="evidence" value="ECO:0007669"/>
    <property type="project" value="InterPro"/>
</dbReference>
<evidence type="ECO:0000256" key="3">
    <source>
        <dbReference type="ARBA" id="ARBA00017562"/>
    </source>
</evidence>
<evidence type="ECO:0000256" key="1">
    <source>
        <dbReference type="ARBA" id="ARBA00003761"/>
    </source>
</evidence>
<keyword evidence="5 9" id="KW-0276">Fatty acid metabolism</keyword>
<dbReference type="InterPro" id="IPR050709">
    <property type="entry name" value="Biotin_Carboxyl_Carrier/Decarb"/>
</dbReference>
<dbReference type="PRINTS" id="PR01071">
    <property type="entry name" value="ACOABIOTINCC"/>
</dbReference>
<dbReference type="Pfam" id="PF00364">
    <property type="entry name" value="Biotin_lipoyl"/>
    <property type="match status" value="1"/>
</dbReference>
<dbReference type="Gene3D" id="2.40.50.100">
    <property type="match status" value="1"/>
</dbReference>
<dbReference type="NCBIfam" id="TIGR00531">
    <property type="entry name" value="BCCP"/>
    <property type="match status" value="1"/>
</dbReference>
<keyword evidence="7 9" id="KW-0275">Fatty acid biosynthesis</keyword>
<evidence type="ECO:0000256" key="7">
    <source>
        <dbReference type="ARBA" id="ARBA00023160"/>
    </source>
</evidence>
<dbReference type="GO" id="GO:0009317">
    <property type="term" value="C:acetyl-CoA carboxylase complex"/>
    <property type="evidence" value="ECO:0007669"/>
    <property type="project" value="InterPro"/>
</dbReference>
<proteinExistence type="predicted"/>
<dbReference type="CDD" id="cd06850">
    <property type="entry name" value="biotinyl_domain"/>
    <property type="match status" value="1"/>
</dbReference>
<keyword evidence="4 9" id="KW-0444">Lipid biosynthesis</keyword>
<dbReference type="SUPFAM" id="SSF51230">
    <property type="entry name" value="Single hybrid motif"/>
    <property type="match status" value="1"/>
</dbReference>
<dbReference type="InterPro" id="IPR001249">
    <property type="entry name" value="AcCoA_biotinCC"/>
</dbReference>
<dbReference type="PROSITE" id="PS50968">
    <property type="entry name" value="BIOTINYL_LIPOYL"/>
    <property type="match status" value="1"/>
</dbReference>
<evidence type="ECO:0000256" key="4">
    <source>
        <dbReference type="ARBA" id="ARBA00022516"/>
    </source>
</evidence>
<keyword evidence="8 9" id="KW-0092">Biotin</keyword>
<protein>
    <recommendedName>
        <fullName evidence="3 9">Biotin carboxyl carrier protein of acetyl-CoA carboxylase</fullName>
    </recommendedName>
</protein>
<accession>A0A2Z5UV34</accession>
<dbReference type="InterPro" id="IPR001882">
    <property type="entry name" value="Biotin_BS"/>
</dbReference>
<dbReference type="InterPro" id="IPR011053">
    <property type="entry name" value="Single_hybrid_motif"/>
</dbReference>
<dbReference type="GO" id="GO:0006633">
    <property type="term" value="P:fatty acid biosynthetic process"/>
    <property type="evidence" value="ECO:0007669"/>
    <property type="project" value="UniProtKB-UniPathway"/>
</dbReference>